<dbReference type="AlphaFoldDB" id="A0A7S0VY23"/>
<name>A0A7S0VY23_9CRYP</name>
<reference evidence="2" key="1">
    <citation type="submission" date="2021-01" db="EMBL/GenBank/DDBJ databases">
        <authorList>
            <person name="Corre E."/>
            <person name="Pelletier E."/>
            <person name="Niang G."/>
            <person name="Scheremetjew M."/>
            <person name="Finn R."/>
            <person name="Kale V."/>
            <person name="Holt S."/>
            <person name="Cochrane G."/>
            <person name="Meng A."/>
            <person name="Brown T."/>
            <person name="Cohen L."/>
        </authorList>
    </citation>
    <scope>NUCLEOTIDE SEQUENCE</scope>
    <source>
        <strain evidence="2">CCMP443</strain>
    </source>
</reference>
<gene>
    <name evidence="2" type="ORF">HTEP1355_LOCUS7526</name>
</gene>
<evidence type="ECO:0000256" key="1">
    <source>
        <dbReference type="SAM" id="MobiDB-lite"/>
    </source>
</evidence>
<protein>
    <submittedName>
        <fullName evidence="2">Uncharacterized protein</fullName>
    </submittedName>
</protein>
<feature type="region of interest" description="Disordered" evidence="1">
    <location>
        <begin position="103"/>
        <end position="140"/>
    </location>
</feature>
<evidence type="ECO:0000313" key="2">
    <source>
        <dbReference type="EMBL" id="CAD8793505.1"/>
    </source>
</evidence>
<accession>A0A7S0VY23</accession>
<sequence>MATIVAEEPATPHPEPFPAPTRQEEIDVRIVSHPADMAEIRSSKKPRITVPLIRSLLNKVVGLQSRAANGRVAAPDHAPPGPGPMTVGATAIVSYPAVTAETTAETTNGLRHASHASTAGRPCKIRSMLPGDQGEGPFCS</sequence>
<feature type="region of interest" description="Disordered" evidence="1">
    <location>
        <begin position="1"/>
        <end position="22"/>
    </location>
</feature>
<proteinExistence type="predicted"/>
<organism evidence="2">
    <name type="scientific">Hemiselmis tepida</name>
    <dbReference type="NCBI Taxonomy" id="464990"/>
    <lineage>
        <taxon>Eukaryota</taxon>
        <taxon>Cryptophyceae</taxon>
        <taxon>Cryptomonadales</taxon>
        <taxon>Hemiselmidaceae</taxon>
        <taxon>Hemiselmis</taxon>
    </lineage>
</organism>
<dbReference type="EMBL" id="HBFN01013080">
    <property type="protein sequence ID" value="CAD8793505.1"/>
    <property type="molecule type" value="Transcribed_RNA"/>
</dbReference>